<dbReference type="InterPro" id="IPR011611">
    <property type="entry name" value="PfkB_dom"/>
</dbReference>
<name>A0AA97DAM8_9FIRM</name>
<dbReference type="Pfam" id="PF00294">
    <property type="entry name" value="PfkB"/>
    <property type="match status" value="1"/>
</dbReference>
<dbReference type="GO" id="GO:0009024">
    <property type="term" value="F:tagatose-6-phosphate kinase activity"/>
    <property type="evidence" value="ECO:0007669"/>
    <property type="project" value="UniProtKB-EC"/>
</dbReference>
<dbReference type="GO" id="GO:0016052">
    <property type="term" value="P:carbohydrate catabolic process"/>
    <property type="evidence" value="ECO:0007669"/>
    <property type="project" value="UniProtKB-ARBA"/>
</dbReference>
<protein>
    <recommendedName>
        <fullName evidence="6">Tagatose-6-phosphate kinase</fullName>
        <ecNumber evidence="6">2.7.1.144</ecNumber>
    </recommendedName>
</protein>
<dbReference type="NCBIfam" id="TIGR03168">
    <property type="entry name" value="1-PFK"/>
    <property type="match status" value="1"/>
</dbReference>
<dbReference type="GO" id="GO:0005829">
    <property type="term" value="C:cytosol"/>
    <property type="evidence" value="ECO:0007669"/>
    <property type="project" value="TreeGrafter"/>
</dbReference>
<evidence type="ECO:0000256" key="1">
    <source>
        <dbReference type="ARBA" id="ARBA00005380"/>
    </source>
</evidence>
<dbReference type="SUPFAM" id="SSF53613">
    <property type="entry name" value="Ribokinase-like"/>
    <property type="match status" value="1"/>
</dbReference>
<dbReference type="InterPro" id="IPR022463">
    <property type="entry name" value="1-PFruKinase"/>
</dbReference>
<evidence type="ECO:0000313" key="8">
    <source>
        <dbReference type="EMBL" id="WOC32844.1"/>
    </source>
</evidence>
<comment type="catalytic activity">
    <reaction evidence="6">
        <text>D-tagatofuranose 6-phosphate + ATP = D-tagatofuranose 1,6-bisphosphate + ADP + H(+)</text>
        <dbReference type="Rhea" id="RHEA:12420"/>
        <dbReference type="ChEBI" id="CHEBI:15378"/>
        <dbReference type="ChEBI" id="CHEBI:30616"/>
        <dbReference type="ChEBI" id="CHEBI:58694"/>
        <dbReference type="ChEBI" id="CHEBI:58695"/>
        <dbReference type="ChEBI" id="CHEBI:456216"/>
        <dbReference type="EC" id="2.7.1.144"/>
    </reaction>
</comment>
<dbReference type="EC" id="2.7.1.144" evidence="6"/>
<gene>
    <name evidence="8" type="primary">pfkB</name>
    <name evidence="8" type="ORF">PXC00_02920</name>
</gene>
<dbReference type="PIRSF" id="PIRSF000535">
    <property type="entry name" value="1PFK/6PFK/LacC"/>
    <property type="match status" value="1"/>
</dbReference>
<dbReference type="AlphaFoldDB" id="A0AA97DAM8"/>
<dbReference type="GO" id="GO:0005524">
    <property type="term" value="F:ATP binding"/>
    <property type="evidence" value="ECO:0007669"/>
    <property type="project" value="UniProtKB-KW"/>
</dbReference>
<dbReference type="GO" id="GO:0005988">
    <property type="term" value="P:lactose metabolic process"/>
    <property type="evidence" value="ECO:0007669"/>
    <property type="project" value="UniProtKB-KW"/>
</dbReference>
<dbReference type="InterPro" id="IPR029056">
    <property type="entry name" value="Ribokinase-like"/>
</dbReference>
<proteinExistence type="inferred from homology"/>
<dbReference type="EMBL" id="CP135996">
    <property type="protein sequence ID" value="WOC32844.1"/>
    <property type="molecule type" value="Genomic_DNA"/>
</dbReference>
<dbReference type="PANTHER" id="PTHR46566">
    <property type="entry name" value="1-PHOSPHOFRUCTOKINASE-RELATED"/>
    <property type="match status" value="1"/>
</dbReference>
<dbReference type="KEGG" id="carl:PXC00_02920"/>
<dbReference type="InterPro" id="IPR017583">
    <property type="entry name" value="Tagatose/fructose_Pkinase"/>
</dbReference>
<keyword evidence="2 6" id="KW-0808">Transferase</keyword>
<dbReference type="NCBIfam" id="TIGR03828">
    <property type="entry name" value="pfkB"/>
    <property type="match status" value="1"/>
</dbReference>
<reference evidence="9" key="1">
    <citation type="submission" date="2024-06" db="EMBL/GenBank/DDBJ databases">
        <title>Caproicibacterium argilliputei sp. nov, a novel caproic acid producing anaerobic bacterium isolated from pit mud.</title>
        <authorList>
            <person name="Zeng C."/>
        </authorList>
    </citation>
    <scope>NUCLEOTIDE SEQUENCE [LARGE SCALE GENOMIC DNA]</scope>
    <source>
        <strain evidence="9">ZCY20-5</strain>
    </source>
</reference>
<feature type="domain" description="Carbohydrate kinase PfkB" evidence="7">
    <location>
        <begin position="15"/>
        <end position="296"/>
    </location>
</feature>
<dbReference type="GO" id="GO:0008662">
    <property type="term" value="F:1-phosphofructokinase activity"/>
    <property type="evidence" value="ECO:0007669"/>
    <property type="project" value="InterPro"/>
</dbReference>
<keyword evidence="4" id="KW-0418">Kinase</keyword>
<evidence type="ECO:0000256" key="5">
    <source>
        <dbReference type="ARBA" id="ARBA00022840"/>
    </source>
</evidence>
<keyword evidence="9" id="KW-1185">Reference proteome</keyword>
<dbReference type="PANTHER" id="PTHR46566:SF2">
    <property type="entry name" value="ATP-DEPENDENT 6-PHOSPHOFRUCTOKINASE ISOZYME 2"/>
    <property type="match status" value="1"/>
</dbReference>
<evidence type="ECO:0000313" key="9">
    <source>
        <dbReference type="Proteomes" id="UP001300604"/>
    </source>
</evidence>
<keyword evidence="6" id="KW-0423">Lactose metabolism</keyword>
<dbReference type="GO" id="GO:0044281">
    <property type="term" value="P:small molecule metabolic process"/>
    <property type="evidence" value="ECO:0007669"/>
    <property type="project" value="UniProtKB-ARBA"/>
</dbReference>
<reference evidence="9" key="3">
    <citation type="submission" date="2024-06" db="EMBL/GenBank/DDBJ databases">
        <authorList>
            <person name="Zeng C."/>
        </authorList>
    </citation>
    <scope>NUCLEOTIDE SEQUENCE [LARGE SCALE GENOMIC DNA]</scope>
    <source>
        <strain evidence="9">ZCY20-5</strain>
    </source>
</reference>
<evidence type="ECO:0000259" key="7">
    <source>
        <dbReference type="Pfam" id="PF00294"/>
    </source>
</evidence>
<dbReference type="Proteomes" id="UP001300604">
    <property type="component" value="Chromosome"/>
</dbReference>
<dbReference type="CDD" id="cd01164">
    <property type="entry name" value="FruK_PfkB_like"/>
    <property type="match status" value="1"/>
</dbReference>
<keyword evidence="3 6" id="KW-0547">Nucleotide-binding</keyword>
<organism evidence="8 9">
    <name type="scientific">Caproicibacterium argilliputei</name>
    <dbReference type="NCBI Taxonomy" id="3030016"/>
    <lineage>
        <taxon>Bacteria</taxon>
        <taxon>Bacillati</taxon>
        <taxon>Bacillota</taxon>
        <taxon>Clostridia</taxon>
        <taxon>Eubacteriales</taxon>
        <taxon>Oscillospiraceae</taxon>
        <taxon>Caproicibacterium</taxon>
    </lineage>
</organism>
<evidence type="ECO:0000256" key="2">
    <source>
        <dbReference type="ARBA" id="ARBA00022679"/>
    </source>
</evidence>
<dbReference type="RefSeq" id="WP_275845993.1">
    <property type="nucleotide sequence ID" value="NZ_CP135996.1"/>
</dbReference>
<evidence type="ECO:0000256" key="4">
    <source>
        <dbReference type="ARBA" id="ARBA00022777"/>
    </source>
</evidence>
<evidence type="ECO:0000256" key="3">
    <source>
        <dbReference type="ARBA" id="ARBA00022741"/>
    </source>
</evidence>
<accession>A0AA97DAM8</accession>
<reference evidence="8 9" key="2">
    <citation type="submission" date="2024-06" db="EMBL/GenBank/DDBJ databases">
        <title>Caproicibacterium argilliputei sp. nov, a novel caproic acid producing anaerobic bacterium isolated from pit mud.</title>
        <authorList>
            <person name="Xia S."/>
        </authorList>
    </citation>
    <scope>NUCLEOTIDE SEQUENCE [LARGE SCALE GENOMIC DNA]</scope>
    <source>
        <strain evidence="8 9">ZCY20-5</strain>
    </source>
</reference>
<keyword evidence="5 6" id="KW-0067">ATP-binding</keyword>
<comment type="similarity">
    <text evidence="1">Belongs to the carbohydrate kinase pfkB family.</text>
</comment>
<sequence length="315" mass="33681">MGQRVLTVTLNPSLDCTVTVNALQVAALNRVVRAETDPGGKGINVARVLRHFGADVLATGFVAGDTGRQLLHFLERAQIAQDFLEIDGETRTNWKVFDEKVRKTTELNARGCPVPQTSLAAFREKFAQQCRQAKVAVFSGSLPPEVPADIYAKLIDLAKEAGVKTILDADGEALREGLKSVPYAVKPNIHELEALWGKQLPTPGDVLAAARRLLQTGISLVIVSMGADGAVVADARQAFRVLSWDIPVKSATGAGDSMVGALAYALLQGESLEQIARLTTAAGTRTAARPGTQLCERAEVFSSLQLVTVEPMENI</sequence>
<comment type="similarity">
    <text evidence="6">Belongs to the carbohydrate kinase PfkB family. LacC subfamily.</text>
</comment>
<comment type="pathway">
    <text evidence="6">Carbohydrate metabolism; D-tagatose 6-phosphate degradation; D-glyceraldehyde 3-phosphate and glycerone phosphate from D-tagatose 6-phosphate: step 1/2.</text>
</comment>
<evidence type="ECO:0000256" key="6">
    <source>
        <dbReference type="PIRNR" id="PIRNR000535"/>
    </source>
</evidence>
<dbReference type="FunFam" id="3.40.1190.20:FF:000001">
    <property type="entry name" value="Phosphofructokinase"/>
    <property type="match status" value="1"/>
</dbReference>
<dbReference type="Gene3D" id="3.40.1190.20">
    <property type="match status" value="1"/>
</dbReference>